<dbReference type="GO" id="GO:0004650">
    <property type="term" value="F:polygalacturonase activity"/>
    <property type="evidence" value="ECO:0007669"/>
    <property type="project" value="UniProtKB-EC"/>
</dbReference>
<keyword evidence="2 4" id="KW-0378">Hydrolase</keyword>
<dbReference type="EMBL" id="OGVC01000014">
    <property type="protein sequence ID" value="SPC37991.1"/>
    <property type="molecule type" value="Genomic_DNA"/>
</dbReference>
<evidence type="ECO:0000256" key="1">
    <source>
        <dbReference type="ARBA" id="ARBA00008834"/>
    </source>
</evidence>
<organism evidence="5 6">
    <name type="scientific">Latilactobacillus fuchuensis</name>
    <dbReference type="NCBI Taxonomy" id="164393"/>
    <lineage>
        <taxon>Bacteria</taxon>
        <taxon>Bacillati</taxon>
        <taxon>Bacillota</taxon>
        <taxon>Bacilli</taxon>
        <taxon>Lactobacillales</taxon>
        <taxon>Lactobacillaceae</taxon>
        <taxon>Latilactobacillus</taxon>
    </lineage>
</organism>
<evidence type="ECO:0000313" key="5">
    <source>
        <dbReference type="EMBL" id="SPC37991.1"/>
    </source>
</evidence>
<gene>
    <name evidence="5" type="ORF">LFUMFP_210092</name>
</gene>
<name>A0A2N9DUW0_9LACO</name>
<reference evidence="5" key="1">
    <citation type="submission" date="2018-01" db="EMBL/GenBank/DDBJ databases">
        <authorList>
            <person name="Chaillou S."/>
        </authorList>
    </citation>
    <scope>NUCLEOTIDE SEQUENCE [LARGE SCALE GENOMIC DNA]</scope>
    <source>
        <strain evidence="5">MFPC41A2801</strain>
    </source>
</reference>
<dbReference type="GO" id="GO:0005975">
    <property type="term" value="P:carbohydrate metabolic process"/>
    <property type="evidence" value="ECO:0007669"/>
    <property type="project" value="InterPro"/>
</dbReference>
<keyword evidence="6" id="KW-1185">Reference proteome</keyword>
<dbReference type="EC" id="3.2.1.15" evidence="5"/>
<dbReference type="InterPro" id="IPR012334">
    <property type="entry name" value="Pectin_lyas_fold"/>
</dbReference>
<sequence>MVMTNLDFNAVNDGRVVATQLLQRAIDDCPDYGTLLIPKGNYLVGALFLKSHLTIRFETGAQLIGITAIEAYPEIQTRVAGVEVSWPAAILNLIDVEDVQIEGLGTIDGQGPYWWDLYWGQDQKSGQRQLYDQRDLRWIVDYEVKRPREILVYNAQRITIQDITLRQSGFWNLQITYCQDVHINRVTIKDSNGPSTDGIDIDSSQHVLVENCQLACGDDCIVIKSGRDGDGWRVNRPAEYIEIKNCQIYSGYGVVIGSEISAGVRHVYIHDITFQESGCGFRMKSAASRGGIVEDVRVERLKMVNVQFPFSWLMNWHPQYNQKATVAHLSQDPATPKMWLAVAEQMPIEQQKSQIRDIFVRDVVATLTPDYALPSRAFDLQAFPEKPMTNITFENIQIEAAEFGKIVAVQQLAFQNVNVSVAQENNQANDHYDNR</sequence>
<dbReference type="InterPro" id="IPR011050">
    <property type="entry name" value="Pectin_lyase_fold/virulence"/>
</dbReference>
<dbReference type="InterPro" id="IPR000743">
    <property type="entry name" value="Glyco_hydro_28"/>
</dbReference>
<dbReference type="PANTHER" id="PTHR31339:SF9">
    <property type="entry name" value="PLASMIN AND FIBRONECTIN-BINDING PROTEIN A"/>
    <property type="match status" value="1"/>
</dbReference>
<evidence type="ECO:0000256" key="3">
    <source>
        <dbReference type="ARBA" id="ARBA00023295"/>
    </source>
</evidence>
<dbReference type="Proteomes" id="UP000238739">
    <property type="component" value="Unassembled WGS sequence"/>
</dbReference>
<dbReference type="InterPro" id="IPR006626">
    <property type="entry name" value="PbH1"/>
</dbReference>
<dbReference type="PANTHER" id="PTHR31339">
    <property type="entry name" value="PECTIN LYASE-RELATED"/>
    <property type="match status" value="1"/>
</dbReference>
<dbReference type="SMART" id="SM00710">
    <property type="entry name" value="PbH1"/>
    <property type="match status" value="4"/>
</dbReference>
<comment type="caution">
    <text evidence="5">The sequence shown here is derived from an EMBL/GenBank/DDBJ whole genome shotgun (WGS) entry which is preliminary data.</text>
</comment>
<comment type="similarity">
    <text evidence="1 4">Belongs to the glycosyl hydrolase 28 family.</text>
</comment>
<proteinExistence type="inferred from homology"/>
<dbReference type="SUPFAM" id="SSF51126">
    <property type="entry name" value="Pectin lyase-like"/>
    <property type="match status" value="1"/>
</dbReference>
<dbReference type="Pfam" id="PF00295">
    <property type="entry name" value="Glyco_hydro_28"/>
    <property type="match status" value="1"/>
</dbReference>
<evidence type="ECO:0000256" key="2">
    <source>
        <dbReference type="ARBA" id="ARBA00022801"/>
    </source>
</evidence>
<evidence type="ECO:0000256" key="4">
    <source>
        <dbReference type="RuleBase" id="RU361169"/>
    </source>
</evidence>
<dbReference type="AlphaFoldDB" id="A0A2N9DUW0"/>
<protein>
    <submittedName>
        <fullName evidence="5">Glycosyl hydrolase family protein</fullName>
        <ecNumber evidence="5">3.2.1.15</ecNumber>
    </submittedName>
</protein>
<dbReference type="Gene3D" id="2.160.20.10">
    <property type="entry name" value="Single-stranded right-handed beta-helix, Pectin lyase-like"/>
    <property type="match status" value="1"/>
</dbReference>
<dbReference type="RefSeq" id="WP_106483140.1">
    <property type="nucleotide sequence ID" value="NZ_LT984417.1"/>
</dbReference>
<dbReference type="InterPro" id="IPR051801">
    <property type="entry name" value="GH28_Enzymes"/>
</dbReference>
<accession>A0A2N9DUW0</accession>
<evidence type="ECO:0000313" key="6">
    <source>
        <dbReference type="Proteomes" id="UP000238739"/>
    </source>
</evidence>
<keyword evidence="3 4" id="KW-0326">Glycosidase</keyword>